<dbReference type="Pfam" id="PF06741">
    <property type="entry name" value="LsmAD"/>
    <property type="match status" value="1"/>
</dbReference>
<organism evidence="3 4">
    <name type="scientific">Maudiozyma humilis</name>
    <name type="common">Sour dough yeast</name>
    <name type="synonym">Kazachstania humilis</name>
    <dbReference type="NCBI Taxonomy" id="51915"/>
    <lineage>
        <taxon>Eukaryota</taxon>
        <taxon>Fungi</taxon>
        <taxon>Dikarya</taxon>
        <taxon>Ascomycota</taxon>
        <taxon>Saccharomycotina</taxon>
        <taxon>Saccharomycetes</taxon>
        <taxon>Saccharomycetales</taxon>
        <taxon>Saccharomycetaceae</taxon>
        <taxon>Maudiozyma</taxon>
    </lineage>
</organism>
<comment type="caution">
    <text evidence="3">The sequence shown here is derived from an EMBL/GenBank/DDBJ whole genome shotgun (WGS) entry which is preliminary data.</text>
</comment>
<keyword evidence="4" id="KW-1185">Reference proteome</keyword>
<dbReference type="PANTHER" id="PTHR12854">
    <property type="entry name" value="ATAXIN 2-RELATED"/>
    <property type="match status" value="1"/>
</dbReference>
<feature type="domain" description="LsmAD" evidence="2">
    <location>
        <begin position="229"/>
        <end position="301"/>
    </location>
</feature>
<dbReference type="InterPro" id="IPR009604">
    <property type="entry name" value="LsmAD_domain"/>
</dbReference>
<gene>
    <name evidence="3" type="ORF">DAKH74_021400</name>
</gene>
<accession>A0AAV5RVE2</accession>
<protein>
    <submittedName>
        <fullName evidence="3">Pbp1 protein</fullName>
    </submittedName>
</protein>
<evidence type="ECO:0000313" key="4">
    <source>
        <dbReference type="Proteomes" id="UP001377567"/>
    </source>
</evidence>
<feature type="region of interest" description="Disordered" evidence="1">
    <location>
        <begin position="156"/>
        <end position="183"/>
    </location>
</feature>
<reference evidence="3 4" key="1">
    <citation type="journal article" date="2023" name="Elife">
        <title>Identification of key yeast species and microbe-microbe interactions impacting larval growth of Drosophila in the wild.</title>
        <authorList>
            <person name="Mure A."/>
            <person name="Sugiura Y."/>
            <person name="Maeda R."/>
            <person name="Honda K."/>
            <person name="Sakurai N."/>
            <person name="Takahashi Y."/>
            <person name="Watada M."/>
            <person name="Katoh T."/>
            <person name="Gotoh A."/>
            <person name="Gotoh Y."/>
            <person name="Taniguchi I."/>
            <person name="Nakamura K."/>
            <person name="Hayashi T."/>
            <person name="Katayama T."/>
            <person name="Uemura T."/>
            <person name="Hattori Y."/>
        </authorList>
    </citation>
    <scope>NUCLEOTIDE SEQUENCE [LARGE SCALE GENOMIC DNA]</scope>
    <source>
        <strain evidence="3 4">KH-74</strain>
    </source>
</reference>
<dbReference type="EMBL" id="BTGD01000005">
    <property type="protein sequence ID" value="GMM55524.1"/>
    <property type="molecule type" value="Genomic_DNA"/>
</dbReference>
<feature type="compositionally biased region" description="Low complexity" evidence="1">
    <location>
        <begin position="514"/>
        <end position="523"/>
    </location>
</feature>
<feature type="compositionally biased region" description="Low complexity" evidence="1">
    <location>
        <begin position="156"/>
        <end position="166"/>
    </location>
</feature>
<dbReference type="GO" id="GO:0003729">
    <property type="term" value="F:mRNA binding"/>
    <property type="evidence" value="ECO:0007669"/>
    <property type="project" value="TreeGrafter"/>
</dbReference>
<evidence type="ECO:0000256" key="1">
    <source>
        <dbReference type="SAM" id="MobiDB-lite"/>
    </source>
</evidence>
<dbReference type="GO" id="GO:0010494">
    <property type="term" value="C:cytoplasmic stress granule"/>
    <property type="evidence" value="ECO:0007669"/>
    <property type="project" value="TreeGrafter"/>
</dbReference>
<evidence type="ECO:0000313" key="3">
    <source>
        <dbReference type="EMBL" id="GMM55524.1"/>
    </source>
</evidence>
<feature type="region of interest" description="Disordered" evidence="1">
    <location>
        <begin position="438"/>
        <end position="546"/>
    </location>
</feature>
<name>A0AAV5RVE2_MAUHU</name>
<dbReference type="AlphaFoldDB" id="A0AAV5RVE2"/>
<dbReference type="SMART" id="SM01272">
    <property type="entry name" value="LsmAD"/>
    <property type="match status" value="1"/>
</dbReference>
<dbReference type="Proteomes" id="UP001377567">
    <property type="component" value="Unassembled WGS sequence"/>
</dbReference>
<proteinExistence type="predicted"/>
<evidence type="ECO:0000259" key="2">
    <source>
        <dbReference type="SMART" id="SM01272"/>
    </source>
</evidence>
<feature type="compositionally biased region" description="Low complexity" evidence="1">
    <location>
        <begin position="477"/>
        <end position="499"/>
    </location>
</feature>
<dbReference type="PANTHER" id="PTHR12854:SF7">
    <property type="entry name" value="ATAXIN-2 HOMOLOG"/>
    <property type="match status" value="1"/>
</dbReference>
<sequence length="786" mass="82529">MTTVNATGKGGASSAAPAFKETPEVAKKFKDRFDYLLAESLGSKATVTTTKGAKYKGVLAAANLEANDGLDVVLKAPELVVAGSNDENAGKLGETLLVHANDVAQLDITGLKIGGPAAAPVKKPSYAAAAAASVPKKTSTAAPSKKSVPAKKSAAAPAAAAAATPSGNGFRTDVDISGGKNVRQRELQRWTPDEGDDAAFDPNAQANQGQTLEEASSTWDQFSVNEKKFGIKSTYDEHFYTTKINKSGPDYQQRLKEAQRIADEIEGQGAAGNIHLAEDRGITVDDSGMDEEDLYSGVDRRGDELLASLKTNAKPSADAKGGAKKYVPPTLRNQPHHMDPAIISSSGAKNVPVPTPAHKQPQVPAQTQTQAQPAGKPRATLKNADEETKKQLKEIKRQSGRGEHDRIKAKAQAQSGPKVSKEEQIEALKNFAQKFKVPYDVPNDMGNVLRKTNNVPLKDDPSLPPKPKVSAQSAQASRNGSSKHSSSGNTSGGTHSSNNDAKRSPQGQQHNGASTRGGSSGTTHTRKRQTGSFFGSKKPLNNGAKRETFNKGFNVFLKAKEAHDAEDSMAPFLIEKPYFAAPTWTSTVEKSHKTLFPDIQTVFQESQARMQMRQMSAMGGMPPVNMGPNGMPQFPGAMMGAGVPGGPGGAPNSNGAAGATSPNPMMGGFQGAGGYMPFQPQPMFYPGMNPMGPMMGGKDGSVGPNGSTSPPPMPDQMGYMPPGAYMGMGDPYGYPMGGMPQFPGAMMGGPQGMMGNEHGGSHRGYQGHGGHRGSRGSSKNSHGHRA</sequence>
<dbReference type="InterPro" id="IPR025852">
    <property type="entry name" value="SM_dom_ATX"/>
</dbReference>
<dbReference type="GO" id="GO:0034063">
    <property type="term" value="P:stress granule assembly"/>
    <property type="evidence" value="ECO:0007669"/>
    <property type="project" value="TreeGrafter"/>
</dbReference>
<feature type="compositionally biased region" description="Basic and acidic residues" evidence="1">
    <location>
        <begin position="383"/>
        <end position="408"/>
    </location>
</feature>
<dbReference type="Pfam" id="PF14438">
    <property type="entry name" value="SM-ATX"/>
    <property type="match status" value="1"/>
</dbReference>
<dbReference type="InterPro" id="IPR045117">
    <property type="entry name" value="ATXN2-like"/>
</dbReference>
<feature type="compositionally biased region" description="Low complexity" evidence="1">
    <location>
        <begin position="360"/>
        <end position="374"/>
    </location>
</feature>
<feature type="region of interest" description="Disordered" evidence="1">
    <location>
        <begin position="345"/>
        <end position="422"/>
    </location>
</feature>
<feature type="region of interest" description="Disordered" evidence="1">
    <location>
        <begin position="748"/>
        <end position="786"/>
    </location>
</feature>